<feature type="coiled-coil region" evidence="1">
    <location>
        <begin position="99"/>
        <end position="126"/>
    </location>
</feature>
<sequence>MEKLELHYYLSDKSHSMDAFVKNKAEAELLKVFKEISDILELDLSFEIEALKEGGIKEFIKFLKKKKNRKQIVKILAFIGVIFSGVLTNKISDNFNKNSELEKSQLEESQLNIKKLKRDLEKEDISEKESTFIIENLTMIISNTDKIKFHRSNFYSHLLKENKIEQISTTELDENNKPISKEKKVLREDFNKFIVHKIKIDSEFIEDANIEIISPVLRSGKMKWRGYYDSKPISFNLLDLGFKNSVLNREVSFQNGTSIKCLLEFEKEMDDEGNIKTTEINVFDVTNIFEGETTILTKRGKEIKAEKKQIKLDFGTNEE</sequence>
<proteinExistence type="predicted"/>
<name>A0A1M6KXE2_9FLAO</name>
<evidence type="ECO:0000313" key="3">
    <source>
        <dbReference type="Proteomes" id="UP000184231"/>
    </source>
</evidence>
<dbReference type="STRING" id="558155.SAMN04487911_12833"/>
<dbReference type="EMBL" id="FQYX01000028">
    <property type="protein sequence ID" value="SHJ63579.1"/>
    <property type="molecule type" value="Genomic_DNA"/>
</dbReference>
<dbReference type="RefSeq" id="WP_072765483.1">
    <property type="nucleotide sequence ID" value="NZ_FQYX01000028.1"/>
</dbReference>
<keyword evidence="3" id="KW-1185">Reference proteome</keyword>
<dbReference type="Proteomes" id="UP000184231">
    <property type="component" value="Unassembled WGS sequence"/>
</dbReference>
<keyword evidence="1" id="KW-0175">Coiled coil</keyword>
<gene>
    <name evidence="2" type="ORF">SAMN04487911_12833</name>
</gene>
<organism evidence="2 3">
    <name type="scientific">Arenibacter nanhaiticus</name>
    <dbReference type="NCBI Taxonomy" id="558155"/>
    <lineage>
        <taxon>Bacteria</taxon>
        <taxon>Pseudomonadati</taxon>
        <taxon>Bacteroidota</taxon>
        <taxon>Flavobacteriia</taxon>
        <taxon>Flavobacteriales</taxon>
        <taxon>Flavobacteriaceae</taxon>
        <taxon>Arenibacter</taxon>
    </lineage>
</organism>
<dbReference type="AlphaFoldDB" id="A0A1M6KXE2"/>
<accession>A0A1M6KXE2</accession>
<reference evidence="2 3" key="1">
    <citation type="submission" date="2016-11" db="EMBL/GenBank/DDBJ databases">
        <authorList>
            <person name="Jaros S."/>
            <person name="Januszkiewicz K."/>
            <person name="Wedrychowicz H."/>
        </authorList>
    </citation>
    <scope>NUCLEOTIDE SEQUENCE [LARGE SCALE GENOMIC DNA]</scope>
    <source>
        <strain evidence="2 3">CGMCC 1.8863</strain>
    </source>
</reference>
<evidence type="ECO:0000313" key="2">
    <source>
        <dbReference type="EMBL" id="SHJ63579.1"/>
    </source>
</evidence>
<evidence type="ECO:0000256" key="1">
    <source>
        <dbReference type="SAM" id="Coils"/>
    </source>
</evidence>
<protein>
    <submittedName>
        <fullName evidence="2">Uncharacterized protein</fullName>
    </submittedName>
</protein>
<dbReference type="OrthoDB" id="1091280at2"/>